<dbReference type="OrthoDB" id="8479070at2"/>
<sequence>MLLDDYAQSGRLINLNFSAAASAGQFVYRGDWAIRGDFDKPLSQRRPPLEALREAVVVSDGEKLSFLSGALTEIALLKELVDLDASAITDQTFGVIFARDVGSPQQVTLNGATFQLRPYEDTMVWNELLDLLYLEKGDLKPLSREDKVILVRETALKHNFKSAEKSWEEVLETRIVPEAIDRAGAI</sequence>
<gene>
    <name evidence="1" type="ORF">C5Y93_19970</name>
</gene>
<accession>A0A2S8GIG5</accession>
<protein>
    <submittedName>
        <fullName evidence="1">Uncharacterized protein</fullName>
    </submittedName>
</protein>
<dbReference type="RefSeq" id="WP_105337211.1">
    <property type="nucleotide sequence ID" value="NZ_PUHZ01000020.1"/>
</dbReference>
<dbReference type="EMBL" id="PUHZ01000020">
    <property type="protein sequence ID" value="PQO44242.1"/>
    <property type="molecule type" value="Genomic_DNA"/>
</dbReference>
<dbReference type="AlphaFoldDB" id="A0A2S8GIG5"/>
<proteinExistence type="predicted"/>
<evidence type="ECO:0000313" key="2">
    <source>
        <dbReference type="Proteomes" id="UP000237819"/>
    </source>
</evidence>
<reference evidence="1 2" key="1">
    <citation type="submission" date="2018-02" db="EMBL/GenBank/DDBJ databases">
        <title>Comparative genomes isolates from brazilian mangrove.</title>
        <authorList>
            <person name="Araujo J.E."/>
            <person name="Taketani R.G."/>
            <person name="Silva M.C.P."/>
            <person name="Loureco M.V."/>
            <person name="Andreote F.D."/>
        </authorList>
    </citation>
    <scope>NUCLEOTIDE SEQUENCE [LARGE SCALE GENOMIC DNA]</scope>
    <source>
        <strain evidence="1 2">Nap-Phe MGV</strain>
    </source>
</reference>
<evidence type="ECO:0000313" key="1">
    <source>
        <dbReference type="EMBL" id="PQO44242.1"/>
    </source>
</evidence>
<comment type="caution">
    <text evidence="1">The sequence shown here is derived from an EMBL/GenBank/DDBJ whole genome shotgun (WGS) entry which is preliminary data.</text>
</comment>
<name>A0A2S8GIG5_9BACT</name>
<organism evidence="1 2">
    <name type="scientific">Blastopirellula marina</name>
    <dbReference type="NCBI Taxonomy" id="124"/>
    <lineage>
        <taxon>Bacteria</taxon>
        <taxon>Pseudomonadati</taxon>
        <taxon>Planctomycetota</taxon>
        <taxon>Planctomycetia</taxon>
        <taxon>Pirellulales</taxon>
        <taxon>Pirellulaceae</taxon>
        <taxon>Blastopirellula</taxon>
    </lineage>
</organism>
<dbReference type="Proteomes" id="UP000237819">
    <property type="component" value="Unassembled WGS sequence"/>
</dbReference>